<evidence type="ECO:0000256" key="3">
    <source>
        <dbReference type="ARBA" id="ARBA00007931"/>
    </source>
</evidence>
<dbReference type="SMART" id="SM00228">
    <property type="entry name" value="PDZ"/>
    <property type="match status" value="2"/>
</dbReference>
<reference evidence="15" key="2">
    <citation type="submission" date="2017-06" db="EMBL/GenBank/DDBJ databases">
        <title>Whole genome sequence of Laribacter hongkongensis LHGZ1.</title>
        <authorList>
            <person name="Chen D."/>
            <person name="Wu H."/>
            <person name="Chen J."/>
        </authorList>
    </citation>
    <scope>NUCLEOTIDE SEQUENCE [LARGE SCALE GENOMIC DNA]</scope>
    <source>
        <strain evidence="15">LHGZ1</strain>
    </source>
</reference>
<evidence type="ECO:0000256" key="8">
    <source>
        <dbReference type="ARBA" id="ARBA00022989"/>
    </source>
</evidence>
<evidence type="ECO:0000256" key="10">
    <source>
        <dbReference type="ARBA" id="ARBA00023136"/>
    </source>
</evidence>
<evidence type="ECO:0000256" key="6">
    <source>
        <dbReference type="ARBA" id="ARBA00022801"/>
    </source>
</evidence>
<feature type="transmembrane region" description="Helical" evidence="11">
    <location>
        <begin position="94"/>
        <end position="116"/>
    </location>
</feature>
<dbReference type="Proteomes" id="UP001200247">
    <property type="component" value="Unassembled WGS sequence"/>
</dbReference>
<keyword evidence="9 11" id="KW-0482">Metalloprotease</keyword>
<dbReference type="GO" id="GO:0046872">
    <property type="term" value="F:metal ion binding"/>
    <property type="evidence" value="ECO:0007669"/>
    <property type="project" value="UniProtKB-KW"/>
</dbReference>
<evidence type="ECO:0000256" key="9">
    <source>
        <dbReference type="ARBA" id="ARBA00023049"/>
    </source>
</evidence>
<comment type="cofactor">
    <cofactor evidence="1 11">
        <name>Zn(2+)</name>
        <dbReference type="ChEBI" id="CHEBI:29105"/>
    </cofactor>
</comment>
<keyword evidence="6 11" id="KW-0378">Hydrolase</keyword>
<dbReference type="EC" id="3.4.24.-" evidence="11"/>
<organism evidence="13 15">
    <name type="scientific">Laribacter hongkongensis</name>
    <dbReference type="NCBI Taxonomy" id="168471"/>
    <lineage>
        <taxon>Bacteria</taxon>
        <taxon>Pseudomonadati</taxon>
        <taxon>Pseudomonadota</taxon>
        <taxon>Betaproteobacteria</taxon>
        <taxon>Neisseriales</taxon>
        <taxon>Aquaspirillaceae</taxon>
        <taxon>Laribacter</taxon>
    </lineage>
</organism>
<accession>A0A248LLF5</accession>
<comment type="subcellular location">
    <subcellularLocation>
        <location evidence="2">Membrane</location>
        <topology evidence="2">Multi-pass membrane protein</topology>
    </subcellularLocation>
</comment>
<dbReference type="InterPro" id="IPR008915">
    <property type="entry name" value="Peptidase_M50"/>
</dbReference>
<dbReference type="GO" id="GO:0004222">
    <property type="term" value="F:metalloendopeptidase activity"/>
    <property type="evidence" value="ECO:0007669"/>
    <property type="project" value="InterPro"/>
</dbReference>
<reference evidence="13" key="1">
    <citation type="journal article" date="2017" name="J. Antimicrob. Chemother.">
        <title>Emergence and genomic analysis of MDR Laribacter hongkongensis strain HLGZ1 from Guangzhou, China.</title>
        <authorList>
            <person name="Wu H.K."/>
            <person name="Chen J.H."/>
            <person name="Yang L."/>
            <person name="Li A.R."/>
            <person name="Su D.H."/>
            <person name="Lin Y.P."/>
            <person name="Chen D.Q."/>
        </authorList>
    </citation>
    <scope>NUCLEOTIDE SEQUENCE</scope>
    <source>
        <strain evidence="13">HLGZ1</strain>
    </source>
</reference>
<dbReference type="CDD" id="cd06163">
    <property type="entry name" value="S2P-M50_PDZ_RseP-like"/>
    <property type="match status" value="1"/>
</dbReference>
<dbReference type="InterPro" id="IPR041489">
    <property type="entry name" value="PDZ_6"/>
</dbReference>
<keyword evidence="11" id="KW-0479">Metal-binding</keyword>
<dbReference type="PROSITE" id="PS50106">
    <property type="entry name" value="PDZ"/>
    <property type="match status" value="2"/>
</dbReference>
<keyword evidence="8 11" id="KW-1133">Transmembrane helix</keyword>
<feature type="domain" description="PDZ" evidence="12">
    <location>
        <begin position="190"/>
        <end position="274"/>
    </location>
</feature>
<keyword evidence="7 11" id="KW-0862">Zinc</keyword>
<dbReference type="Proteomes" id="UP000197424">
    <property type="component" value="Chromosome"/>
</dbReference>
<evidence type="ECO:0000256" key="11">
    <source>
        <dbReference type="RuleBase" id="RU362031"/>
    </source>
</evidence>
<proteinExistence type="inferred from homology"/>
<reference evidence="14 16" key="4">
    <citation type="submission" date="2021-10" db="EMBL/GenBank/DDBJ databases">
        <title>Whole-genome sequencing analysis of Laribacter hongkongensis: virulence gene profiles, carbohydrate-active enzyme prediction, and antimicrobial resistance characterization.</title>
        <authorList>
            <person name="Yuan P."/>
            <person name="Zhan Y."/>
            <person name="Chen D."/>
        </authorList>
    </citation>
    <scope>NUCLEOTIDE SEQUENCE [LARGE SCALE GENOMIC DNA]</scope>
    <source>
        <strain evidence="14 16">W67</strain>
    </source>
</reference>
<evidence type="ECO:0000313" key="15">
    <source>
        <dbReference type="Proteomes" id="UP000197424"/>
    </source>
</evidence>
<feature type="transmembrane region" description="Helical" evidence="11">
    <location>
        <begin position="6"/>
        <end position="26"/>
    </location>
</feature>
<keyword evidence="10 11" id="KW-0472">Membrane</keyword>
<evidence type="ECO:0000313" key="14">
    <source>
        <dbReference type="EMBL" id="MCG9024825.1"/>
    </source>
</evidence>
<feature type="transmembrane region" description="Helical" evidence="11">
    <location>
        <begin position="376"/>
        <end position="403"/>
    </location>
</feature>
<keyword evidence="4 13" id="KW-0645">Protease</keyword>
<dbReference type="SUPFAM" id="SSF50156">
    <property type="entry name" value="PDZ domain-like"/>
    <property type="match status" value="2"/>
</dbReference>
<name>A0A248LLF5_9NEIS</name>
<feature type="transmembrane region" description="Helical" evidence="11">
    <location>
        <begin position="424"/>
        <end position="446"/>
    </location>
</feature>
<evidence type="ECO:0000313" key="16">
    <source>
        <dbReference type="Proteomes" id="UP001200247"/>
    </source>
</evidence>
<evidence type="ECO:0000256" key="2">
    <source>
        <dbReference type="ARBA" id="ARBA00004141"/>
    </source>
</evidence>
<dbReference type="GO" id="GO:0006508">
    <property type="term" value="P:proteolysis"/>
    <property type="evidence" value="ECO:0007669"/>
    <property type="project" value="UniProtKB-KW"/>
</dbReference>
<dbReference type="NCBIfam" id="TIGR00054">
    <property type="entry name" value="RIP metalloprotease RseP"/>
    <property type="match status" value="1"/>
</dbReference>
<sequence length="447" mass="47853">MVTTVLAFLLALGVLVTFHEFGHYWVARRMGVKVLRFSIGFGPAIVKWQRGETEWAIAPVPLGGYVRMLDSREGEVAPTEMHRAFDQQTVWRRVAIVAAGPVANLLLAVVLVWVTLLNGTEGLRPGVGSVVPGSPAAVAGLRAGQEVESINGQPVHDWQELRLALVEALTDRGEPLVIKVSDGGVTRTLQVPAGRIDGGSLERGMAGFGVSPARPTTEAGFVLPGSAAEQAGIQVGDRLVALDGMALDGDWEKMVAAVQASQGRPLQVTLQRRDGGRESVTLTPRQDAASGEWKIGLASQPDRDWMQSLRYVRHVGPVDAIGMAVAQTWQTSALTLKMMGRMLTGAVSPSNISGPITMADFAGKSARAGWESFVDYMALISISLGILNLLPIPLLDGGHLLYYAAEIIRGRPLSMQVQDIGRRIGLAALLLLMSFALFNDITRLFAG</sequence>
<keyword evidence="5 11" id="KW-0812">Transmembrane</keyword>
<feature type="domain" description="PDZ" evidence="12">
    <location>
        <begin position="127"/>
        <end position="155"/>
    </location>
</feature>
<evidence type="ECO:0000259" key="12">
    <source>
        <dbReference type="PROSITE" id="PS50106"/>
    </source>
</evidence>
<dbReference type="PANTHER" id="PTHR42837">
    <property type="entry name" value="REGULATOR OF SIGMA-E PROTEASE RSEP"/>
    <property type="match status" value="1"/>
</dbReference>
<dbReference type="CDD" id="cd23081">
    <property type="entry name" value="cpPDZ_EcRseP-like"/>
    <property type="match status" value="1"/>
</dbReference>
<gene>
    <name evidence="14" type="primary">rseP</name>
    <name evidence="14" type="ORF">LH440_02670</name>
    <name evidence="13" type="ORF">LHGZ1_2355</name>
</gene>
<dbReference type="Pfam" id="PF02163">
    <property type="entry name" value="Peptidase_M50"/>
    <property type="match status" value="1"/>
</dbReference>
<evidence type="ECO:0000256" key="5">
    <source>
        <dbReference type="ARBA" id="ARBA00022692"/>
    </source>
</evidence>
<dbReference type="Gene3D" id="2.30.42.10">
    <property type="match status" value="2"/>
</dbReference>
<dbReference type="RefSeq" id="WP_034984833.1">
    <property type="nucleotide sequence ID" value="NZ_CP022115.1"/>
</dbReference>
<dbReference type="PANTHER" id="PTHR42837:SF2">
    <property type="entry name" value="MEMBRANE METALLOPROTEASE ARASP2, CHLOROPLASTIC-RELATED"/>
    <property type="match status" value="1"/>
</dbReference>
<evidence type="ECO:0000256" key="1">
    <source>
        <dbReference type="ARBA" id="ARBA00001947"/>
    </source>
</evidence>
<dbReference type="InterPro" id="IPR001478">
    <property type="entry name" value="PDZ"/>
</dbReference>
<dbReference type="InterPro" id="IPR004387">
    <property type="entry name" value="Pept_M50_Zn"/>
</dbReference>
<reference evidence="13" key="3">
    <citation type="submission" date="2017-06" db="EMBL/GenBank/DDBJ databases">
        <authorList>
            <person name="Kim H.J."/>
            <person name="Triplett B.A."/>
        </authorList>
    </citation>
    <scope>NUCLEOTIDE SEQUENCE</scope>
    <source>
        <strain evidence="13">HLGZ1</strain>
    </source>
</reference>
<evidence type="ECO:0000313" key="13">
    <source>
        <dbReference type="EMBL" id="ASJ25186.1"/>
    </source>
</evidence>
<dbReference type="GO" id="GO:0016020">
    <property type="term" value="C:membrane"/>
    <property type="evidence" value="ECO:0007669"/>
    <property type="project" value="UniProtKB-SubCell"/>
</dbReference>
<evidence type="ECO:0000256" key="4">
    <source>
        <dbReference type="ARBA" id="ARBA00022670"/>
    </source>
</evidence>
<dbReference type="InterPro" id="IPR036034">
    <property type="entry name" value="PDZ_sf"/>
</dbReference>
<dbReference type="GeneID" id="75108432"/>
<protein>
    <recommendedName>
        <fullName evidence="11">Zinc metalloprotease</fullName>
        <ecNumber evidence="11">3.4.24.-</ecNumber>
    </recommendedName>
</protein>
<dbReference type="EMBL" id="JAJAXM010000003">
    <property type="protein sequence ID" value="MCG9024825.1"/>
    <property type="molecule type" value="Genomic_DNA"/>
</dbReference>
<evidence type="ECO:0000256" key="7">
    <source>
        <dbReference type="ARBA" id="ARBA00022833"/>
    </source>
</evidence>
<dbReference type="AlphaFoldDB" id="A0A248LLF5"/>
<dbReference type="Pfam" id="PF17820">
    <property type="entry name" value="PDZ_6"/>
    <property type="match status" value="2"/>
</dbReference>
<dbReference type="EMBL" id="CP022115">
    <property type="protein sequence ID" value="ASJ25186.1"/>
    <property type="molecule type" value="Genomic_DNA"/>
</dbReference>
<comment type="similarity">
    <text evidence="3 11">Belongs to the peptidase M50B family.</text>
</comment>